<dbReference type="EMBL" id="MW508338">
    <property type="protein sequence ID" value="UVZ42946.1"/>
    <property type="molecule type" value="Genomic_DNA"/>
</dbReference>
<organism evidence="1">
    <name type="scientific">Siadenovirus sp</name>
    <dbReference type="NCBI Taxonomy" id="2671519"/>
    <lineage>
        <taxon>Viruses</taxon>
        <taxon>Varidnaviria</taxon>
        <taxon>Bamfordvirae</taxon>
        <taxon>Preplasmiviricota</taxon>
        <taxon>Polisuviricotina</taxon>
        <taxon>Pharingeaviricetes</taxon>
        <taxon>Rowavirales</taxon>
        <taxon>Adenoviridae</taxon>
        <taxon>Siadenovirus</taxon>
    </lineage>
</organism>
<protein>
    <submittedName>
        <fullName evidence="1">ORF4</fullName>
    </submittedName>
</protein>
<name>A0A9E7QY29_9ADEN</name>
<evidence type="ECO:0000313" key="1">
    <source>
        <dbReference type="EMBL" id="UVZ42946.1"/>
    </source>
</evidence>
<keyword evidence="2" id="KW-1185">Reference proteome</keyword>
<accession>A0A9E7QY29</accession>
<sequence length="117" mass="13276">MPLISYHLPVLYGGCSDFCTRCRKLCGRAPRKRKKPPRRLQKPLTLKYVRYPLNTVVTPGWGSDVQLDTPVRVPDYRTYERAVALRNMRAVVPAVGSPEDGRMVIVPAIGRKRKSPD</sequence>
<reference evidence="1" key="2">
    <citation type="journal article" date="2022" name="Infect. Genet. Evol.">
        <title>The genome and phylogenetic analyses of tit siadenoviruses reveal both a novel avian host and viral species.</title>
        <authorList>
            <person name="Gellert A."/>
            <person name="Benko M."/>
            <person name="Harrach B."/>
            <person name="Peters M."/>
            <person name="Kajan G.L."/>
        </authorList>
    </citation>
    <scope>NUCLEOTIDE SEQUENCE</scope>
    <source>
        <strain evidence="1">S478/20</strain>
    </source>
</reference>
<evidence type="ECO:0000313" key="2">
    <source>
        <dbReference type="Proteomes" id="UP001059127"/>
    </source>
</evidence>
<reference evidence="1" key="1">
    <citation type="journal article" date="2021" name="Eur. J. Wildl. Res.">
        <title>Increased mortality in wild tits in North Rhine-Westphalia (Germany) in 2020 with a special focus on Suttonella ornithocola and other infectious pathogens.</title>
        <authorList>
            <person name="Fischer L."/>
            <person name="Peters M."/>
            <person name="Merbach S."/>
            <person name="Eydner M."/>
            <person name="Kuczka A."/>
            <person name="Lambertz J."/>
            <person name="Kummerfeld M."/>
            <person name="Kahnt K."/>
            <person name="Weiss A."/>
            <person name="Petersen H."/>
        </authorList>
    </citation>
    <scope>NUCLEOTIDE SEQUENCE</scope>
    <source>
        <strain evidence="1">S478/20</strain>
    </source>
</reference>
<proteinExistence type="predicted"/>
<dbReference type="Proteomes" id="UP001059127">
    <property type="component" value="Segment"/>
</dbReference>